<evidence type="ECO:0000313" key="2">
    <source>
        <dbReference type="Proteomes" id="UP000824533"/>
    </source>
</evidence>
<reference evidence="1 2" key="1">
    <citation type="journal article" date="2021" name="Front. Genet.">
        <title>Chromosome-Level Genome Assembly Reveals Significant Gene Expansion in the Toll and IMD Signaling Pathways of Dendrolimus kikuchii.</title>
        <authorList>
            <person name="Zhou J."/>
            <person name="Wu P."/>
            <person name="Xiong Z."/>
            <person name="Liu N."/>
            <person name="Zhao N."/>
            <person name="Ji M."/>
            <person name="Qiu Y."/>
            <person name="Yang B."/>
        </authorList>
    </citation>
    <scope>NUCLEOTIDE SEQUENCE [LARGE SCALE GENOMIC DNA]</scope>
    <source>
        <strain evidence="1">Ann1</strain>
    </source>
</reference>
<dbReference type="Proteomes" id="UP000824533">
    <property type="component" value="Linkage Group LG13"/>
</dbReference>
<protein>
    <submittedName>
        <fullName evidence="1">Uncharacterized protein</fullName>
    </submittedName>
</protein>
<gene>
    <name evidence="1" type="ORF">K1T71_008068</name>
</gene>
<sequence>MADNLPLIPDKEGTLCADVRPVLREVFRELDSLPPLQRPVAESEDCELPQQNNWAEKYVSECKEIWKREGELRDEYANRISREALPNVYKIYSPKSSKTEDPEWRRERGVVNRKDLVPTIVQNAGRDASLWIKNILNRSSGELTPIELRGTKLYQQIHLSSQIDNSLQSLSIGDVVARPAAPPPSEPQPPPQPEYVLCVPPLLDFVNFTVGQLYTQSVRLVNVSKFEIRLSLRPPRRRELDVELCGPRGLTVTSGSAADLKVHFRPRDVRDLRDVLHVRVSIGKSFAVPIACYMQPPLLDISVPSVSGAVLSCSPGDGSRCEATSRSSDVLELGARLLGEVHSGLTSDGSVVCDGFALCPAWWRGGGAVRGCAWCLAPCAGLHSTTFRLLCSTAVVRPLNLIADSLLFSPDHLTIQAQEKDYDICSEDDPGCEYYVNLGTAFPRRPLSATVQLLNRSPITYSYYWSVRPWGVCSCWAEEWDLDGAFGPEDDDERLCVGAMAAKKMAEKGMSDSAMDEEARAVRVEAVRGQLAPRSSRVTHVRVPDVGRALGVHRAVLMLILKDIPKESFPPNYDPMVVRTKIVEAEAIPGMQVGPREVCEVVCCQLEVWWEVAPVRFALDPCVIPLFHSRRVQSVNVALRATQLFGCEPIDAQWRLPHKIPPIGPSRLAPSHSCPVSLHIPLPSLPNDYPAADVITLSDVNGEWESRCLVRRQCATRYPALRPARLWLGVVHPGDHLHTTIDVINDTHQEICWWTEGFRWWGENVPSPACIGRPPCEACQERICSCALLKPTRGTLKHGDATIIHYDVNAPDRDGCVATLVQVRRTGADVARVPAGAGTTTRATLVAHRVLAPVLVMRVLPCGGGSTGCCDDGASADGCTLDQGALGSERGTATLRPLGALALGRRTCYRLRFTNLTPLPTSVHWDTPIDNKEFLLVMFLPSHFQVKSYGEVETRVVLEARKVCGRRAFVYRAQVAKAHRPLYLLVDAAIAVSIIALLHHY</sequence>
<keyword evidence="2" id="KW-1185">Reference proteome</keyword>
<accession>A0ACC1CZJ0</accession>
<proteinExistence type="predicted"/>
<evidence type="ECO:0000313" key="1">
    <source>
        <dbReference type="EMBL" id="KAJ0176889.1"/>
    </source>
</evidence>
<comment type="caution">
    <text evidence="1">The sequence shown here is derived from an EMBL/GenBank/DDBJ whole genome shotgun (WGS) entry which is preliminary data.</text>
</comment>
<organism evidence="1 2">
    <name type="scientific">Dendrolimus kikuchii</name>
    <dbReference type="NCBI Taxonomy" id="765133"/>
    <lineage>
        <taxon>Eukaryota</taxon>
        <taxon>Metazoa</taxon>
        <taxon>Ecdysozoa</taxon>
        <taxon>Arthropoda</taxon>
        <taxon>Hexapoda</taxon>
        <taxon>Insecta</taxon>
        <taxon>Pterygota</taxon>
        <taxon>Neoptera</taxon>
        <taxon>Endopterygota</taxon>
        <taxon>Lepidoptera</taxon>
        <taxon>Glossata</taxon>
        <taxon>Ditrysia</taxon>
        <taxon>Bombycoidea</taxon>
        <taxon>Lasiocampidae</taxon>
        <taxon>Dendrolimus</taxon>
    </lineage>
</organism>
<name>A0ACC1CZJ0_9NEOP</name>
<dbReference type="EMBL" id="CM034399">
    <property type="protein sequence ID" value="KAJ0176889.1"/>
    <property type="molecule type" value="Genomic_DNA"/>
</dbReference>